<comment type="caution">
    <text evidence="2">The sequence shown here is derived from an EMBL/GenBank/DDBJ whole genome shotgun (WGS) entry which is preliminary data.</text>
</comment>
<sequence>MHCRPNVTAPIVHPPKCCVQHHFQATIVPHIHPSHTTHVNHHLYQHQHYFPHTESAVNETANQQFFCGGGPAPMPLGPGPVGPGPAGPMPWGF</sequence>
<reference evidence="2 4" key="2">
    <citation type="submission" date="2023-03" db="EMBL/GenBank/DDBJ databases">
        <title>Bacillus Genome Sequencing.</title>
        <authorList>
            <person name="Dunlap C."/>
        </authorList>
    </citation>
    <scope>NUCLEOTIDE SEQUENCE [LARGE SCALE GENOMIC DNA]</scope>
    <source>
        <strain evidence="2 4">NRS-38</strain>
    </source>
</reference>
<dbReference type="Pfam" id="PF11122">
    <property type="entry name" value="Spore-coat_CotD"/>
    <property type="match status" value="1"/>
</dbReference>
<reference evidence="1 3" key="1">
    <citation type="submission" date="2023-01" db="EMBL/GenBank/DDBJ databases">
        <title>Genome-based reclassification of Anoxybacillus geothermalis as a later heterotypic synonym of Anoxybacillus rupiensis.</title>
        <authorList>
            <person name="Inan Bektas K."/>
            <person name="Canakci S."/>
            <person name="Belduz A.A."/>
            <person name="Guler H.H."/>
        </authorList>
    </citation>
    <scope>NUCLEOTIDE SEQUENCE [LARGE SCALE GENOMIC DNA]</scope>
    <source>
        <strain evidence="1 3">DSM 17127</strain>
    </source>
</reference>
<evidence type="ECO:0000313" key="3">
    <source>
        <dbReference type="Proteomes" id="UP001213979"/>
    </source>
</evidence>
<evidence type="ECO:0000313" key="4">
    <source>
        <dbReference type="Proteomes" id="UP001339962"/>
    </source>
</evidence>
<keyword evidence="2" id="KW-0167">Capsid protein</keyword>
<dbReference type="AlphaFoldDB" id="A0ABD5IWW1"/>
<name>A0ABD5IWW1_9BACL</name>
<protein>
    <submittedName>
        <fullName evidence="2">Spore coat protein</fullName>
    </submittedName>
</protein>
<keyword evidence="2" id="KW-0946">Virion</keyword>
<dbReference type="Proteomes" id="UP001213979">
    <property type="component" value="Unassembled WGS sequence"/>
</dbReference>
<keyword evidence="3" id="KW-1185">Reference proteome</keyword>
<dbReference type="Proteomes" id="UP001339962">
    <property type="component" value="Unassembled WGS sequence"/>
</dbReference>
<evidence type="ECO:0000313" key="1">
    <source>
        <dbReference type="EMBL" id="MDE8565605.1"/>
    </source>
</evidence>
<proteinExistence type="predicted"/>
<evidence type="ECO:0000313" key="2">
    <source>
        <dbReference type="EMBL" id="MED5052837.1"/>
    </source>
</evidence>
<gene>
    <name evidence="2" type="ORF">P9850_13580</name>
    <name evidence="1" type="ORF">PNH38_17335</name>
</gene>
<organism evidence="2 4">
    <name type="scientific">Anoxybacteroides rupiense</name>
    <dbReference type="NCBI Taxonomy" id="311460"/>
    <lineage>
        <taxon>Bacteria</taxon>
        <taxon>Bacillati</taxon>
        <taxon>Bacillota</taxon>
        <taxon>Bacilli</taxon>
        <taxon>Bacillales</taxon>
        <taxon>Anoxybacillaceae</taxon>
        <taxon>Anoxybacteroides</taxon>
    </lineage>
</organism>
<accession>A0ABD5IWW1</accession>
<dbReference type="InterPro" id="IPR020108">
    <property type="entry name" value="Spore_coat_CotD"/>
</dbReference>
<dbReference type="RefSeq" id="WP_159719915.1">
    <property type="nucleotide sequence ID" value="NZ_JAQOTG010000028.1"/>
</dbReference>
<dbReference type="EMBL" id="JARTLI010000036">
    <property type="protein sequence ID" value="MED5052837.1"/>
    <property type="molecule type" value="Genomic_DNA"/>
</dbReference>
<dbReference type="EMBL" id="JAQOTG010000028">
    <property type="protein sequence ID" value="MDE8565605.1"/>
    <property type="molecule type" value="Genomic_DNA"/>
</dbReference>